<dbReference type="EMBL" id="BARS01034938">
    <property type="protein sequence ID" value="GAG27228.1"/>
    <property type="molecule type" value="Genomic_DNA"/>
</dbReference>
<feature type="non-terminal residue" evidence="1">
    <location>
        <position position="1"/>
    </location>
</feature>
<reference evidence="1" key="1">
    <citation type="journal article" date="2014" name="Front. Microbiol.">
        <title>High frequency of phylogenetically diverse reductive dehalogenase-homologous genes in deep subseafloor sedimentary metagenomes.</title>
        <authorList>
            <person name="Kawai M."/>
            <person name="Futagami T."/>
            <person name="Toyoda A."/>
            <person name="Takaki Y."/>
            <person name="Nishi S."/>
            <person name="Hori S."/>
            <person name="Arai W."/>
            <person name="Tsubouchi T."/>
            <person name="Morono Y."/>
            <person name="Uchiyama I."/>
            <person name="Ito T."/>
            <person name="Fujiyama A."/>
            <person name="Inagaki F."/>
            <person name="Takami H."/>
        </authorList>
    </citation>
    <scope>NUCLEOTIDE SEQUENCE</scope>
    <source>
        <strain evidence="1">Expedition CK06-06</strain>
    </source>
</reference>
<dbReference type="AlphaFoldDB" id="X0WRR5"/>
<gene>
    <name evidence="1" type="ORF">S01H1_53906</name>
</gene>
<comment type="caution">
    <text evidence="1">The sequence shown here is derived from an EMBL/GenBank/DDBJ whole genome shotgun (WGS) entry which is preliminary data.</text>
</comment>
<name>X0WRR5_9ZZZZ</name>
<evidence type="ECO:0000313" key="1">
    <source>
        <dbReference type="EMBL" id="GAG27228.1"/>
    </source>
</evidence>
<organism evidence="1">
    <name type="scientific">marine sediment metagenome</name>
    <dbReference type="NCBI Taxonomy" id="412755"/>
    <lineage>
        <taxon>unclassified sequences</taxon>
        <taxon>metagenomes</taxon>
        <taxon>ecological metagenomes</taxon>
    </lineage>
</organism>
<proteinExistence type="predicted"/>
<protein>
    <submittedName>
        <fullName evidence="1">Uncharacterized protein</fullName>
    </submittedName>
</protein>
<sequence>IKNSYMSFKIKTITFRFPMPVAFSKGFPVKKWFWNKGKNKMLSPEERKRYQETLDTDEYKNIILEEQETKSQKATTLIEFLTKKGYLKR</sequence>
<accession>X0WRR5</accession>